<organism evidence="2 3">
    <name type="scientific">Gilvirhabdus luticola</name>
    <dbReference type="NCBI Taxonomy" id="3079858"/>
    <lineage>
        <taxon>Bacteria</taxon>
        <taxon>Pseudomonadati</taxon>
        <taxon>Bacteroidota</taxon>
        <taxon>Flavobacteriia</taxon>
        <taxon>Flavobacteriales</taxon>
        <taxon>Flavobacteriaceae</taxon>
        <taxon>Gilvirhabdus</taxon>
    </lineage>
</organism>
<keyword evidence="3" id="KW-1185">Reference proteome</keyword>
<dbReference type="Proteomes" id="UP001268651">
    <property type="component" value="Unassembled WGS sequence"/>
</dbReference>
<evidence type="ECO:0000313" key="3">
    <source>
        <dbReference type="Proteomes" id="UP001268651"/>
    </source>
</evidence>
<dbReference type="RefSeq" id="WP_316662433.1">
    <property type="nucleotide sequence ID" value="NZ_JAWHTF010000005.1"/>
</dbReference>
<evidence type="ECO:0000313" key="2">
    <source>
        <dbReference type="EMBL" id="MDU8886405.1"/>
    </source>
</evidence>
<keyword evidence="1" id="KW-1133">Transmembrane helix</keyword>
<accession>A0ABU3U7M1</accession>
<gene>
    <name evidence="2" type="ORF">RXV94_09560</name>
</gene>
<reference evidence="2 3" key="1">
    <citation type="submission" date="2023-10" db="EMBL/GenBank/DDBJ databases">
        <title>Marimonas sp. nov. isolated from tidal mud flat.</title>
        <authorList>
            <person name="Jaincy N.J."/>
            <person name="Srinivasan S."/>
            <person name="Lee S.-S."/>
        </authorList>
    </citation>
    <scope>NUCLEOTIDE SEQUENCE [LARGE SCALE GENOMIC DNA]</scope>
    <source>
        <strain evidence="2 3">MJ-SS3</strain>
    </source>
</reference>
<evidence type="ECO:0000256" key="1">
    <source>
        <dbReference type="SAM" id="Phobius"/>
    </source>
</evidence>
<dbReference type="Pfam" id="PF19578">
    <property type="entry name" value="DUF6090"/>
    <property type="match status" value="1"/>
</dbReference>
<protein>
    <submittedName>
        <fullName evidence="2">DUF6090 family protein</fullName>
    </submittedName>
</protein>
<comment type="caution">
    <text evidence="2">The sequence shown here is derived from an EMBL/GenBank/DDBJ whole genome shotgun (WGS) entry which is preliminary data.</text>
</comment>
<keyword evidence="1" id="KW-0812">Transmembrane</keyword>
<dbReference type="EMBL" id="JAWHTF010000005">
    <property type="protein sequence ID" value="MDU8886405.1"/>
    <property type="molecule type" value="Genomic_DNA"/>
</dbReference>
<proteinExistence type="predicted"/>
<keyword evidence="1" id="KW-0472">Membrane</keyword>
<sequence length="258" mass="30000">MIKLFNKIRHHLLTENKFSKYLVYAIGEIILVVIGILIALQVNNWNNERKEQLDATELSKSLIAELEGIKWYAGQRLNIMENQRKLIQYVINTKEIKKDSVLSITDSLGFPIEPLNFIFTFKVHYNPRDDVYRSALNDGTLSIIKPKWVVNDLNVAYSMSTKRLSDHAMTENEIIALINEHVSNEYQDLFSLNQIKDEIGSWDDEVTNTILQKISTDGKLKYLLSSRLQVLQFKWGDLKYVVLRRIEKALELLKENAQ</sequence>
<dbReference type="InterPro" id="IPR045749">
    <property type="entry name" value="DUF6090"/>
</dbReference>
<name>A0ABU3U7M1_9FLAO</name>
<feature type="transmembrane region" description="Helical" evidence="1">
    <location>
        <begin position="21"/>
        <end position="40"/>
    </location>
</feature>